<gene>
    <name evidence="1" type="ORF">RIMI_LOCUS3498421</name>
</gene>
<proteinExistence type="predicted"/>
<accession>A0ABN9KYF4</accession>
<evidence type="ECO:0000313" key="2">
    <source>
        <dbReference type="Proteomes" id="UP001176940"/>
    </source>
</evidence>
<sequence>QTLGNLRKQWTESGVETSRATVHRRVQEMGYRCRIPQGGVQIHMQVEDGEIMCVKIKEEEIPADISLYGSSERNPPERRLRLQYSHGLKPEKEEERLNIVLVNTDPMIDGDSSYLDNKEEEIPIDFCPGLTIRYRS</sequence>
<organism evidence="1 2">
    <name type="scientific">Ranitomeya imitator</name>
    <name type="common">mimic poison frog</name>
    <dbReference type="NCBI Taxonomy" id="111125"/>
    <lineage>
        <taxon>Eukaryota</taxon>
        <taxon>Metazoa</taxon>
        <taxon>Chordata</taxon>
        <taxon>Craniata</taxon>
        <taxon>Vertebrata</taxon>
        <taxon>Euteleostomi</taxon>
        <taxon>Amphibia</taxon>
        <taxon>Batrachia</taxon>
        <taxon>Anura</taxon>
        <taxon>Neobatrachia</taxon>
        <taxon>Hyloidea</taxon>
        <taxon>Dendrobatidae</taxon>
        <taxon>Dendrobatinae</taxon>
        <taxon>Ranitomeya</taxon>
    </lineage>
</organism>
<keyword evidence="2" id="KW-1185">Reference proteome</keyword>
<feature type="non-terminal residue" evidence="1">
    <location>
        <position position="1"/>
    </location>
</feature>
<evidence type="ECO:0000313" key="1">
    <source>
        <dbReference type="EMBL" id="CAJ0928532.1"/>
    </source>
</evidence>
<dbReference type="Proteomes" id="UP001176940">
    <property type="component" value="Unassembled WGS sequence"/>
</dbReference>
<reference evidence="1" key="1">
    <citation type="submission" date="2023-07" db="EMBL/GenBank/DDBJ databases">
        <authorList>
            <person name="Stuckert A."/>
        </authorList>
    </citation>
    <scope>NUCLEOTIDE SEQUENCE</scope>
</reference>
<protein>
    <submittedName>
        <fullName evidence="1">Uncharacterized protein</fullName>
    </submittedName>
</protein>
<dbReference type="EMBL" id="CAUEEQ010005282">
    <property type="protein sequence ID" value="CAJ0928532.1"/>
    <property type="molecule type" value="Genomic_DNA"/>
</dbReference>
<comment type="caution">
    <text evidence="1">The sequence shown here is derived from an EMBL/GenBank/DDBJ whole genome shotgun (WGS) entry which is preliminary data.</text>
</comment>
<name>A0ABN9KYF4_9NEOB</name>